<name>A0AAE0WPZ6_9PEZI</name>
<dbReference type="Proteomes" id="UP001274830">
    <property type="component" value="Unassembled WGS sequence"/>
</dbReference>
<evidence type="ECO:0000313" key="2">
    <source>
        <dbReference type="Proteomes" id="UP001274830"/>
    </source>
</evidence>
<comment type="caution">
    <text evidence="1">The sequence shown here is derived from an EMBL/GenBank/DDBJ whole genome shotgun (WGS) entry which is preliminary data.</text>
</comment>
<reference evidence="1" key="1">
    <citation type="submission" date="2023-07" db="EMBL/GenBank/DDBJ databases">
        <title>Black Yeasts Isolated from many extreme environments.</title>
        <authorList>
            <person name="Coleine C."/>
            <person name="Stajich J.E."/>
            <person name="Selbmann L."/>
        </authorList>
    </citation>
    <scope>NUCLEOTIDE SEQUENCE</scope>
    <source>
        <strain evidence="1">CCFEE 5485</strain>
    </source>
</reference>
<protein>
    <submittedName>
        <fullName evidence="1">Uncharacterized protein</fullName>
    </submittedName>
</protein>
<dbReference type="EMBL" id="JAUTXT010000013">
    <property type="protein sequence ID" value="KAK3675798.1"/>
    <property type="molecule type" value="Genomic_DNA"/>
</dbReference>
<evidence type="ECO:0000313" key="1">
    <source>
        <dbReference type="EMBL" id="KAK3675798.1"/>
    </source>
</evidence>
<accession>A0AAE0WPZ6</accession>
<proteinExistence type="predicted"/>
<gene>
    <name evidence="1" type="ORF">LTR78_004439</name>
</gene>
<dbReference type="AlphaFoldDB" id="A0AAE0WPZ6"/>
<sequence>MLGLEAWDPVNLLATNKFQSRKQLMFEIMVTRSKRIRTTSEKLANYAHRLSSKRQSKDAFLGLSVLDYLGPYGMVA</sequence>
<organism evidence="1 2">
    <name type="scientific">Recurvomyces mirabilis</name>
    <dbReference type="NCBI Taxonomy" id="574656"/>
    <lineage>
        <taxon>Eukaryota</taxon>
        <taxon>Fungi</taxon>
        <taxon>Dikarya</taxon>
        <taxon>Ascomycota</taxon>
        <taxon>Pezizomycotina</taxon>
        <taxon>Dothideomycetes</taxon>
        <taxon>Dothideomycetidae</taxon>
        <taxon>Mycosphaerellales</taxon>
        <taxon>Teratosphaeriaceae</taxon>
        <taxon>Recurvomyces</taxon>
    </lineage>
</organism>
<keyword evidence="2" id="KW-1185">Reference proteome</keyword>